<dbReference type="InterPro" id="IPR023209">
    <property type="entry name" value="DAO"/>
</dbReference>
<dbReference type="GO" id="GO:0005737">
    <property type="term" value="C:cytoplasm"/>
    <property type="evidence" value="ECO:0007669"/>
    <property type="project" value="TreeGrafter"/>
</dbReference>
<comment type="cofactor">
    <cofactor evidence="1 9">
        <name>FAD</name>
        <dbReference type="ChEBI" id="CHEBI:57692"/>
    </cofactor>
</comment>
<evidence type="ECO:0000256" key="1">
    <source>
        <dbReference type="ARBA" id="ARBA00001974"/>
    </source>
</evidence>
<dbReference type="PANTHER" id="PTHR11530">
    <property type="entry name" value="D-AMINO ACID OXIDASE"/>
    <property type="match status" value="1"/>
</dbReference>
<feature type="binding site" evidence="9">
    <location>
        <position position="287"/>
    </location>
    <ligand>
        <name>D-dopa</name>
        <dbReference type="ChEBI" id="CHEBI:149689"/>
    </ligand>
</feature>
<dbReference type="InterPro" id="IPR006076">
    <property type="entry name" value="FAD-dep_OxRdtase"/>
</dbReference>
<evidence type="ECO:0000256" key="2">
    <source>
        <dbReference type="ARBA" id="ARBA00006730"/>
    </source>
</evidence>
<name>A0A0B2BL36_9ACTN</name>
<comment type="caution">
    <text evidence="11">The sequence shown here is derived from an EMBL/GenBank/DDBJ whole genome shotgun (WGS) entry which is preliminary data.</text>
</comment>
<keyword evidence="12" id="KW-1185">Reference proteome</keyword>
<comment type="similarity">
    <text evidence="2">Belongs to the DAMOX/DASOX family.</text>
</comment>
<feature type="binding site" evidence="9">
    <location>
        <begin position="38"/>
        <end position="39"/>
    </location>
    <ligand>
        <name>FAD</name>
        <dbReference type="ChEBI" id="CHEBI:57692"/>
    </ligand>
</feature>
<protein>
    <recommendedName>
        <fullName evidence="7">D-amino-acid oxidase</fullName>
        <ecNumber evidence="6">1.4.3.3</ecNumber>
    </recommendedName>
</protein>
<comment type="catalytic activity">
    <reaction evidence="8">
        <text>a D-alpha-amino acid + O2 + H2O = a 2-oxocarboxylate + H2O2 + NH4(+)</text>
        <dbReference type="Rhea" id="RHEA:21816"/>
        <dbReference type="ChEBI" id="CHEBI:15377"/>
        <dbReference type="ChEBI" id="CHEBI:15379"/>
        <dbReference type="ChEBI" id="CHEBI:16240"/>
        <dbReference type="ChEBI" id="CHEBI:28938"/>
        <dbReference type="ChEBI" id="CHEBI:35179"/>
        <dbReference type="ChEBI" id="CHEBI:59871"/>
        <dbReference type="EC" id="1.4.3.3"/>
    </reaction>
    <physiologicalReaction direction="left-to-right" evidence="8">
        <dbReference type="Rhea" id="RHEA:21817"/>
    </physiologicalReaction>
</comment>
<reference evidence="11 12" key="1">
    <citation type="submission" date="2017-11" db="EMBL/GenBank/DDBJ databases">
        <title>Genomic Encyclopedia of Archaeal and Bacterial Type Strains, Phase II (KMG-II): From Individual Species to Whole Genera.</title>
        <authorList>
            <person name="Goeker M."/>
        </authorList>
    </citation>
    <scope>NUCLEOTIDE SEQUENCE [LARGE SCALE GENOMIC DNA]</scope>
    <source>
        <strain evidence="11 12">DSM 27763</strain>
    </source>
</reference>
<evidence type="ECO:0000256" key="5">
    <source>
        <dbReference type="ARBA" id="ARBA00023002"/>
    </source>
</evidence>
<feature type="binding site" evidence="9">
    <location>
        <position position="260"/>
    </location>
    <ligand>
        <name>D-dopa</name>
        <dbReference type="ChEBI" id="CHEBI:149689"/>
    </ligand>
</feature>
<dbReference type="OrthoDB" id="246701at2"/>
<dbReference type="Gene3D" id="3.40.50.720">
    <property type="entry name" value="NAD(P)-binding Rossmann-like Domain"/>
    <property type="match status" value="1"/>
</dbReference>
<evidence type="ECO:0000256" key="8">
    <source>
        <dbReference type="ARBA" id="ARBA00049547"/>
    </source>
</evidence>
<dbReference type="EC" id="1.4.3.3" evidence="6"/>
<evidence type="ECO:0000256" key="9">
    <source>
        <dbReference type="PIRSR" id="PIRSR000189-1"/>
    </source>
</evidence>
<dbReference type="SUPFAM" id="SSF54373">
    <property type="entry name" value="FAD-linked reductases, C-terminal domain"/>
    <property type="match status" value="1"/>
</dbReference>
<feature type="binding site" evidence="9">
    <location>
        <position position="205"/>
    </location>
    <ligand>
        <name>D-dopa</name>
        <dbReference type="ChEBI" id="CHEBI:149689"/>
    </ligand>
</feature>
<evidence type="ECO:0000259" key="10">
    <source>
        <dbReference type="Pfam" id="PF01266"/>
    </source>
</evidence>
<keyword evidence="3" id="KW-0285">Flavoprotein</keyword>
<dbReference type="GO" id="GO:0071949">
    <property type="term" value="F:FAD binding"/>
    <property type="evidence" value="ECO:0007669"/>
    <property type="project" value="InterPro"/>
</dbReference>
<dbReference type="Pfam" id="PF01266">
    <property type="entry name" value="DAO"/>
    <property type="match status" value="1"/>
</dbReference>
<proteinExistence type="inferred from homology"/>
<dbReference type="GO" id="GO:0019478">
    <property type="term" value="P:D-amino acid catabolic process"/>
    <property type="evidence" value="ECO:0007669"/>
    <property type="project" value="TreeGrafter"/>
</dbReference>
<feature type="binding site" evidence="9">
    <location>
        <begin position="286"/>
        <end position="291"/>
    </location>
    <ligand>
        <name>FAD</name>
        <dbReference type="ChEBI" id="CHEBI:57692"/>
    </ligand>
</feature>
<evidence type="ECO:0000313" key="12">
    <source>
        <dbReference type="Proteomes" id="UP000230842"/>
    </source>
</evidence>
<dbReference type="PIRSF" id="PIRSF000189">
    <property type="entry name" value="D-aa_oxidase"/>
    <property type="match status" value="1"/>
</dbReference>
<evidence type="ECO:0000256" key="3">
    <source>
        <dbReference type="ARBA" id="ARBA00022630"/>
    </source>
</evidence>
<dbReference type="GO" id="GO:0003884">
    <property type="term" value="F:D-amino-acid oxidase activity"/>
    <property type="evidence" value="ECO:0007669"/>
    <property type="project" value="UniProtKB-EC"/>
</dbReference>
<dbReference type="AlphaFoldDB" id="A0A0B2BL36"/>
<feature type="domain" description="FAD dependent oxidoreductase" evidence="10">
    <location>
        <begin position="2"/>
        <end position="303"/>
    </location>
</feature>
<sequence>MRVLVVGAGVTGLTCAVVLAERGHTVDVVARDLPAETTSAVAAAWWYPYLVEPRHLVLGWAARTYEVLTGLAVGVDAVAVRRAHVLFRTAQPDPWWAEAVPELGREAGLPDGFADGWTFAAPVARMDAYLPYLASRLEAAGGTVTRMALSALPDGADAVVDASGLGARLLAGDDTVTPTRGQVLVLDGHAVDDAWLVDDAEGLMYVVPRGADVVVGGTSESGDWTLAPRPEQSEQILARARAIVGGLETAHVRQTKVGLRPSRPAVRLEVEQRADASPVVHCYGHGGAGVTLSWGCAEDVADLVDGLT</sequence>
<evidence type="ECO:0000256" key="6">
    <source>
        <dbReference type="ARBA" id="ARBA00039101"/>
    </source>
</evidence>
<accession>A0A0B2BL36</accession>
<evidence type="ECO:0000313" key="11">
    <source>
        <dbReference type="EMBL" id="PJJ56440.1"/>
    </source>
</evidence>
<dbReference type="RefSeq" id="WP_039348513.1">
    <property type="nucleotide sequence ID" value="NZ_PGEZ01000001.1"/>
</dbReference>
<dbReference type="Proteomes" id="UP000230842">
    <property type="component" value="Unassembled WGS sequence"/>
</dbReference>
<organism evidence="11 12">
    <name type="scientific">Mumia flava</name>
    <dbReference type="NCBI Taxonomy" id="1348852"/>
    <lineage>
        <taxon>Bacteria</taxon>
        <taxon>Bacillati</taxon>
        <taxon>Actinomycetota</taxon>
        <taxon>Actinomycetes</taxon>
        <taxon>Propionibacteriales</taxon>
        <taxon>Nocardioidaceae</taxon>
        <taxon>Mumia</taxon>
    </lineage>
</organism>
<dbReference type="PANTHER" id="PTHR11530:SF11">
    <property type="entry name" value="D-ASPARTATE OXIDASE"/>
    <property type="match status" value="1"/>
</dbReference>
<dbReference type="EMBL" id="PGEZ01000001">
    <property type="protein sequence ID" value="PJJ56440.1"/>
    <property type="molecule type" value="Genomic_DNA"/>
</dbReference>
<dbReference type="SUPFAM" id="SSF51971">
    <property type="entry name" value="Nucleotide-binding domain"/>
    <property type="match status" value="1"/>
</dbReference>
<gene>
    <name evidence="11" type="ORF">CLV56_0648</name>
</gene>
<evidence type="ECO:0000256" key="4">
    <source>
        <dbReference type="ARBA" id="ARBA00022827"/>
    </source>
</evidence>
<keyword evidence="5" id="KW-0560">Oxidoreductase</keyword>
<keyword evidence="4 9" id="KW-0274">FAD</keyword>
<dbReference type="Gene3D" id="3.30.9.10">
    <property type="entry name" value="D-Amino Acid Oxidase, subunit A, domain 2"/>
    <property type="match status" value="1"/>
</dbReference>
<evidence type="ECO:0000256" key="7">
    <source>
        <dbReference type="ARBA" id="ARBA00039751"/>
    </source>
</evidence>